<dbReference type="STRING" id="133383.A0A1R0GX15"/>
<name>A0A1R0GX15_9FUNG</name>
<proteinExistence type="predicted"/>
<reference evidence="2 3" key="1">
    <citation type="journal article" date="2016" name="Mol. Biol. Evol.">
        <title>Genome-Wide Survey of Gut Fungi (Harpellales) Reveals the First Horizontally Transferred Ubiquitin Gene from a Mosquito Host.</title>
        <authorList>
            <person name="Wang Y."/>
            <person name="White M.M."/>
            <person name="Kvist S."/>
            <person name="Moncalvo J.M."/>
        </authorList>
    </citation>
    <scope>NUCLEOTIDE SEQUENCE [LARGE SCALE GENOMIC DNA]</scope>
    <source>
        <strain evidence="2 3">ALG-7-W6</strain>
    </source>
</reference>
<comment type="caution">
    <text evidence="2">The sequence shown here is derived from an EMBL/GenBank/DDBJ whole genome shotgun (WGS) entry which is preliminary data.</text>
</comment>
<gene>
    <name evidence="2" type="ORF">AYI68_g4452</name>
</gene>
<feature type="compositionally biased region" description="Acidic residues" evidence="1">
    <location>
        <begin position="133"/>
        <end position="169"/>
    </location>
</feature>
<evidence type="ECO:0000256" key="1">
    <source>
        <dbReference type="SAM" id="MobiDB-lite"/>
    </source>
</evidence>
<feature type="region of interest" description="Disordered" evidence="1">
    <location>
        <begin position="1"/>
        <end position="41"/>
    </location>
</feature>
<dbReference type="EMBL" id="LSSL01002449">
    <property type="protein sequence ID" value="OLY81441.1"/>
    <property type="molecule type" value="Genomic_DNA"/>
</dbReference>
<feature type="region of interest" description="Disordered" evidence="1">
    <location>
        <begin position="61"/>
        <end position="107"/>
    </location>
</feature>
<evidence type="ECO:0000313" key="3">
    <source>
        <dbReference type="Proteomes" id="UP000187455"/>
    </source>
</evidence>
<dbReference type="OrthoDB" id="5556118at2759"/>
<protein>
    <submittedName>
        <fullName evidence="2">Uncharacterized protein</fullName>
    </submittedName>
</protein>
<evidence type="ECO:0000313" key="2">
    <source>
        <dbReference type="EMBL" id="OLY81441.1"/>
    </source>
</evidence>
<sequence>MKKGTSSKKSKGGKAKYTSRELKQLKEYGQLDPTSLQGNENELEEAISKAINRKLGNRVGTFVSTKGNKRGLENEENTVTQNSSRFKKSFGNNEQQNKESQNTLIIEKDSNKDSYKILLDRFQKKNKIKPLEEVLDSEDSEESFNEDEEIPESEFDSEEEYYSQDDDEKIVDKLDPEIKLSEEPDSEDEFEEYLDTDANNGILYSKFINFRSIFSY</sequence>
<accession>A0A1R0GX15</accession>
<dbReference type="Proteomes" id="UP000187455">
    <property type="component" value="Unassembled WGS sequence"/>
</dbReference>
<dbReference type="AlphaFoldDB" id="A0A1R0GX15"/>
<feature type="compositionally biased region" description="Polar residues" evidence="1">
    <location>
        <begin position="77"/>
        <end position="104"/>
    </location>
</feature>
<feature type="compositionally biased region" description="Basic residues" evidence="1">
    <location>
        <begin position="1"/>
        <end position="14"/>
    </location>
</feature>
<organism evidence="2 3">
    <name type="scientific">Smittium mucronatum</name>
    <dbReference type="NCBI Taxonomy" id="133383"/>
    <lineage>
        <taxon>Eukaryota</taxon>
        <taxon>Fungi</taxon>
        <taxon>Fungi incertae sedis</taxon>
        <taxon>Zoopagomycota</taxon>
        <taxon>Kickxellomycotina</taxon>
        <taxon>Harpellomycetes</taxon>
        <taxon>Harpellales</taxon>
        <taxon>Legeriomycetaceae</taxon>
        <taxon>Smittium</taxon>
    </lineage>
</organism>
<keyword evidence="3" id="KW-1185">Reference proteome</keyword>
<feature type="region of interest" description="Disordered" evidence="1">
    <location>
        <begin position="132"/>
        <end position="169"/>
    </location>
</feature>